<proteinExistence type="predicted"/>
<evidence type="ECO:0000313" key="1">
    <source>
        <dbReference type="EMBL" id="SDM56869.1"/>
    </source>
</evidence>
<sequence>MHYQFVDPEREALHNEYFEISFPGDDAPARSLFFISNEENLEEVAAYIVGKYVGNEPEWTLIPHRKRHG</sequence>
<dbReference type="STRING" id="563176.SAMN04488090_3743"/>
<keyword evidence="2" id="KW-1185">Reference proteome</keyword>
<dbReference type="RefSeq" id="WP_093205771.1">
    <property type="nucleotide sequence ID" value="NZ_FNGS01000007.1"/>
</dbReference>
<dbReference type="AlphaFoldDB" id="A0A1G9UAA6"/>
<dbReference type="Proteomes" id="UP000198901">
    <property type="component" value="Unassembled WGS sequence"/>
</dbReference>
<name>A0A1G9UAA6_9BACT</name>
<accession>A0A1G9UAA6</accession>
<organism evidence="1 2">
    <name type="scientific">Siphonobacter aquaeclarae</name>
    <dbReference type="NCBI Taxonomy" id="563176"/>
    <lineage>
        <taxon>Bacteria</taxon>
        <taxon>Pseudomonadati</taxon>
        <taxon>Bacteroidota</taxon>
        <taxon>Cytophagia</taxon>
        <taxon>Cytophagales</taxon>
        <taxon>Cytophagaceae</taxon>
        <taxon>Siphonobacter</taxon>
    </lineage>
</organism>
<dbReference type="OrthoDB" id="964676at2"/>
<gene>
    <name evidence="1" type="ORF">SAMN04488090_3743</name>
</gene>
<protein>
    <submittedName>
        <fullName evidence="1">Uncharacterized protein</fullName>
    </submittedName>
</protein>
<dbReference type="EMBL" id="FNGS01000007">
    <property type="protein sequence ID" value="SDM56869.1"/>
    <property type="molecule type" value="Genomic_DNA"/>
</dbReference>
<reference evidence="1 2" key="1">
    <citation type="submission" date="2016-10" db="EMBL/GenBank/DDBJ databases">
        <authorList>
            <person name="de Groot N.N."/>
        </authorList>
    </citation>
    <scope>NUCLEOTIDE SEQUENCE [LARGE SCALE GENOMIC DNA]</scope>
    <source>
        <strain evidence="1 2">DSM 21668</strain>
    </source>
</reference>
<evidence type="ECO:0000313" key="2">
    <source>
        <dbReference type="Proteomes" id="UP000198901"/>
    </source>
</evidence>